<evidence type="ECO:0000313" key="1">
    <source>
        <dbReference type="EMBL" id="KAA1057002.1"/>
    </source>
</evidence>
<organism evidence="1 2">
    <name type="scientific">Azospirillum argentinense</name>
    <dbReference type="NCBI Taxonomy" id="2970906"/>
    <lineage>
        <taxon>Bacteria</taxon>
        <taxon>Pseudomonadati</taxon>
        <taxon>Pseudomonadota</taxon>
        <taxon>Alphaproteobacteria</taxon>
        <taxon>Rhodospirillales</taxon>
        <taxon>Azospirillaceae</taxon>
        <taxon>Azospirillum</taxon>
    </lineage>
</organism>
<gene>
    <name evidence="1" type="ORF">FH063_003875</name>
</gene>
<evidence type="ECO:0000313" key="2">
    <source>
        <dbReference type="Proteomes" id="UP000325333"/>
    </source>
</evidence>
<dbReference type="Proteomes" id="UP000325333">
    <property type="component" value="Unassembled WGS sequence"/>
</dbReference>
<dbReference type="AlphaFoldDB" id="A0A5B0KWJ1"/>
<reference evidence="1 2" key="1">
    <citation type="submission" date="2019-07" db="EMBL/GenBank/DDBJ databases">
        <title>Genome sequencing of the stress-tolerant strain Azospirillum brasilense Az19.</title>
        <authorList>
            <person name="Maroniche G.A."/>
            <person name="Garcia J.E."/>
            <person name="Pagnussat L."/>
            <person name="Amenta M."/>
            <person name="Creus C.M."/>
        </authorList>
    </citation>
    <scope>NUCLEOTIDE SEQUENCE [LARGE SCALE GENOMIC DNA]</scope>
    <source>
        <strain evidence="1 2">Az19</strain>
    </source>
</reference>
<name>A0A5B0KWJ1_9PROT</name>
<comment type="caution">
    <text evidence="1">The sequence shown here is derived from an EMBL/GenBank/DDBJ whole genome shotgun (WGS) entry which is preliminary data.</text>
</comment>
<protein>
    <submittedName>
        <fullName evidence="1">Uncharacterized protein</fullName>
    </submittedName>
</protein>
<accession>A0A5B0KWJ1</accession>
<sequence length="37" mass="4199">MLRPDSCRSARRKRGGGTYVFNDQSLKPLICQQGLVF</sequence>
<proteinExistence type="predicted"/>
<dbReference type="EMBL" id="VEWN01000003">
    <property type="protein sequence ID" value="KAA1057002.1"/>
    <property type="molecule type" value="Genomic_DNA"/>
</dbReference>